<reference evidence="1 2" key="1">
    <citation type="journal article" date="2024" name="G3 (Bethesda)">
        <title>Genome assembly of Hibiscus sabdariffa L. provides insights into metabolisms of medicinal natural products.</title>
        <authorList>
            <person name="Kim T."/>
        </authorList>
    </citation>
    <scope>NUCLEOTIDE SEQUENCE [LARGE SCALE GENOMIC DNA]</scope>
    <source>
        <strain evidence="1">TK-2024</strain>
        <tissue evidence="1">Old leaves</tissue>
    </source>
</reference>
<proteinExistence type="predicted"/>
<dbReference type="Proteomes" id="UP001396334">
    <property type="component" value="Unassembled WGS sequence"/>
</dbReference>
<name>A0ABR2RJZ0_9ROSI</name>
<protein>
    <submittedName>
        <fullName evidence="1">Uncharacterized protein</fullName>
    </submittedName>
</protein>
<accession>A0ABR2RJZ0</accession>
<sequence length="98" mass="11006">MKGGTIEPTDRWNGLQHVHLWTIVRLPSGMGLHPRFLVFSTWLEPFDPTNTSAPTLHMCLSHLANMAAGRGDKALWPIDQRTLVLMAAMVEGTLQCRR</sequence>
<keyword evidence="2" id="KW-1185">Reference proteome</keyword>
<gene>
    <name evidence="1" type="ORF">V6N11_041050</name>
</gene>
<evidence type="ECO:0000313" key="1">
    <source>
        <dbReference type="EMBL" id="KAK9013027.1"/>
    </source>
</evidence>
<dbReference type="EMBL" id="JBBPBN010000022">
    <property type="protein sequence ID" value="KAK9013027.1"/>
    <property type="molecule type" value="Genomic_DNA"/>
</dbReference>
<organism evidence="1 2">
    <name type="scientific">Hibiscus sabdariffa</name>
    <name type="common">roselle</name>
    <dbReference type="NCBI Taxonomy" id="183260"/>
    <lineage>
        <taxon>Eukaryota</taxon>
        <taxon>Viridiplantae</taxon>
        <taxon>Streptophyta</taxon>
        <taxon>Embryophyta</taxon>
        <taxon>Tracheophyta</taxon>
        <taxon>Spermatophyta</taxon>
        <taxon>Magnoliopsida</taxon>
        <taxon>eudicotyledons</taxon>
        <taxon>Gunneridae</taxon>
        <taxon>Pentapetalae</taxon>
        <taxon>rosids</taxon>
        <taxon>malvids</taxon>
        <taxon>Malvales</taxon>
        <taxon>Malvaceae</taxon>
        <taxon>Malvoideae</taxon>
        <taxon>Hibiscus</taxon>
    </lineage>
</organism>
<comment type="caution">
    <text evidence="1">The sequence shown here is derived from an EMBL/GenBank/DDBJ whole genome shotgun (WGS) entry which is preliminary data.</text>
</comment>
<evidence type="ECO:0000313" key="2">
    <source>
        <dbReference type="Proteomes" id="UP001396334"/>
    </source>
</evidence>